<evidence type="ECO:0000256" key="1">
    <source>
        <dbReference type="ARBA" id="ARBA00002952"/>
    </source>
</evidence>
<evidence type="ECO:0000256" key="5">
    <source>
        <dbReference type="ARBA" id="ARBA00032397"/>
    </source>
</evidence>
<dbReference type="EMBL" id="CP001323">
    <property type="protein sequence ID" value="ACO60918.1"/>
    <property type="molecule type" value="Genomic_DNA"/>
</dbReference>
<dbReference type="InterPro" id="IPR036191">
    <property type="entry name" value="RRF_sf"/>
</dbReference>
<comment type="similarity">
    <text evidence="2">Belongs to the RRF family.</text>
</comment>
<feature type="region of interest" description="Disordered" evidence="6">
    <location>
        <begin position="62"/>
        <end position="120"/>
    </location>
</feature>
<keyword evidence="9" id="KW-1185">Reference proteome</keyword>
<dbReference type="Pfam" id="PF01765">
    <property type="entry name" value="RRF"/>
    <property type="match status" value="1"/>
</dbReference>
<proteinExistence type="inferred from homology"/>
<dbReference type="Gene3D" id="3.30.1360.40">
    <property type="match status" value="1"/>
</dbReference>
<evidence type="ECO:0000256" key="3">
    <source>
        <dbReference type="ARBA" id="ARBA00014063"/>
    </source>
</evidence>
<dbReference type="OrthoDB" id="407355at2759"/>
<protein>
    <recommendedName>
        <fullName evidence="3">Ribosome-recycling factor, chloroplastic</fullName>
    </recommendedName>
    <alternativeName>
        <fullName evidence="5">Ribosome-releasing factor, chloroplastic</fullName>
    </alternativeName>
</protein>
<reference evidence="8 9" key="1">
    <citation type="journal article" date="2009" name="Science">
        <title>Green evolution and dynamic adaptations revealed by genomes of the marine picoeukaryotes Micromonas.</title>
        <authorList>
            <person name="Worden A.Z."/>
            <person name="Lee J.H."/>
            <person name="Mock T."/>
            <person name="Rouze P."/>
            <person name="Simmons M.P."/>
            <person name="Aerts A.L."/>
            <person name="Allen A.E."/>
            <person name="Cuvelier M.L."/>
            <person name="Derelle E."/>
            <person name="Everett M.V."/>
            <person name="Foulon E."/>
            <person name="Grimwood J."/>
            <person name="Gundlach H."/>
            <person name="Henrissat B."/>
            <person name="Napoli C."/>
            <person name="McDonald S.M."/>
            <person name="Parker M.S."/>
            <person name="Rombauts S."/>
            <person name="Salamov A."/>
            <person name="Von Dassow P."/>
            <person name="Badger J.H."/>
            <person name="Coutinho P.M."/>
            <person name="Demir E."/>
            <person name="Dubchak I."/>
            <person name="Gentemann C."/>
            <person name="Eikrem W."/>
            <person name="Gready J.E."/>
            <person name="John U."/>
            <person name="Lanier W."/>
            <person name="Lindquist E.A."/>
            <person name="Lucas S."/>
            <person name="Mayer K.F."/>
            <person name="Moreau H."/>
            <person name="Not F."/>
            <person name="Otillar R."/>
            <person name="Panaud O."/>
            <person name="Pangilinan J."/>
            <person name="Paulsen I."/>
            <person name="Piegu B."/>
            <person name="Poliakov A."/>
            <person name="Robbens S."/>
            <person name="Schmutz J."/>
            <person name="Toulza E."/>
            <person name="Wyss T."/>
            <person name="Zelensky A."/>
            <person name="Zhou K."/>
            <person name="Armbrust E.V."/>
            <person name="Bhattacharya D."/>
            <person name="Goodenough U.W."/>
            <person name="Van de Peer Y."/>
            <person name="Grigoriev I.V."/>
        </authorList>
    </citation>
    <scope>NUCLEOTIDE SEQUENCE [LARGE SCALE GENOMIC DNA]</scope>
    <source>
        <strain evidence="9">RCC299 / NOUM17</strain>
    </source>
</reference>
<name>C1DYB7_MICCC</name>
<feature type="compositionally biased region" description="Acidic residues" evidence="6">
    <location>
        <begin position="103"/>
        <end position="116"/>
    </location>
</feature>
<dbReference type="InterPro" id="IPR023584">
    <property type="entry name" value="Ribosome_recyc_fac_dom"/>
</dbReference>
<dbReference type="PANTHER" id="PTHR20982">
    <property type="entry name" value="RIBOSOME RECYCLING FACTOR"/>
    <property type="match status" value="1"/>
</dbReference>
<dbReference type="GO" id="GO:0005739">
    <property type="term" value="C:mitochondrion"/>
    <property type="evidence" value="ECO:0007669"/>
    <property type="project" value="TreeGrafter"/>
</dbReference>
<comment type="function">
    <text evidence="1">Responsible for the release of ribosomes from messenger RNA at the termination of chloroplastic protein biosynthesis.</text>
</comment>
<evidence type="ECO:0000256" key="6">
    <source>
        <dbReference type="SAM" id="MobiDB-lite"/>
    </source>
</evidence>
<evidence type="ECO:0000259" key="7">
    <source>
        <dbReference type="Pfam" id="PF01765"/>
    </source>
</evidence>
<gene>
    <name evidence="8" type="ORF">MICPUN_107709</name>
</gene>
<evidence type="ECO:0000256" key="4">
    <source>
        <dbReference type="ARBA" id="ARBA00022917"/>
    </source>
</evidence>
<dbReference type="InterPro" id="IPR002661">
    <property type="entry name" value="Ribosome_recyc_fac"/>
</dbReference>
<evidence type="ECO:0000256" key="2">
    <source>
        <dbReference type="ARBA" id="ARBA00005912"/>
    </source>
</evidence>
<feature type="compositionally biased region" description="Basic and acidic residues" evidence="6">
    <location>
        <begin position="91"/>
        <end position="102"/>
    </location>
</feature>
<dbReference type="KEGG" id="mis:MICPUN_107709"/>
<dbReference type="eggNOG" id="KOG4759">
    <property type="taxonomic scope" value="Eukaryota"/>
</dbReference>
<sequence>MRRSIARVLWRARASVAASSSSSSSSSSALLPVPSERFSSVLTAGTTECSAAFTRGFSGLAATSASRTRTSRTFPAIATQQTRGKKKKAGKEKAAPAPRADEDPGDDVADDDDDGSDTAAEFDPAAFEQLMESAIEALERDLGKLRTGRASPGMLENLVVQAYGDHTPLQHLGSVTARNPQTLAVMLYDASLKAAVAAAIRDSPLGFNPREDGDTLVVPVPEMNADVKREVAKMAAKAGETAKISVRNARKKGMDAIKRAKMPEDEAKRAEKEVQKSHDAFVKRCQDLTVAKEKAIMAA</sequence>
<evidence type="ECO:0000313" key="8">
    <source>
        <dbReference type="EMBL" id="ACO60918.1"/>
    </source>
</evidence>
<organism evidence="8 9">
    <name type="scientific">Micromonas commoda (strain RCC299 / NOUM17 / CCMP2709)</name>
    <name type="common">Picoplanktonic green alga</name>
    <dbReference type="NCBI Taxonomy" id="296587"/>
    <lineage>
        <taxon>Eukaryota</taxon>
        <taxon>Viridiplantae</taxon>
        <taxon>Chlorophyta</taxon>
        <taxon>Mamiellophyceae</taxon>
        <taxon>Mamiellales</taxon>
        <taxon>Mamiellaceae</taxon>
        <taxon>Micromonas</taxon>
    </lineage>
</organism>
<dbReference type="FunFam" id="3.30.1360.40:FF:000001">
    <property type="entry name" value="Ribosome-recycling factor"/>
    <property type="match status" value="1"/>
</dbReference>
<dbReference type="AlphaFoldDB" id="C1DYB7"/>
<feature type="domain" description="Ribosome recycling factor" evidence="7">
    <location>
        <begin position="138"/>
        <end position="297"/>
    </location>
</feature>
<dbReference type="GO" id="GO:0043023">
    <property type="term" value="F:ribosomal large subunit binding"/>
    <property type="evidence" value="ECO:0007669"/>
    <property type="project" value="TreeGrafter"/>
</dbReference>
<dbReference type="PANTHER" id="PTHR20982:SF3">
    <property type="entry name" value="MITOCHONDRIAL RIBOSOME RECYCLING FACTOR PSEUDO 1"/>
    <property type="match status" value="1"/>
</dbReference>
<dbReference type="InParanoid" id="C1DYB7"/>
<dbReference type="GeneID" id="8241333"/>
<dbReference type="OMA" id="WIMARHR"/>
<dbReference type="SUPFAM" id="SSF55194">
    <property type="entry name" value="Ribosome recycling factor, RRF"/>
    <property type="match status" value="1"/>
</dbReference>
<dbReference type="Gene3D" id="1.10.132.20">
    <property type="entry name" value="Ribosome-recycling factor"/>
    <property type="match status" value="1"/>
</dbReference>
<keyword evidence="4" id="KW-0648">Protein biosynthesis</keyword>
<evidence type="ECO:0000313" key="9">
    <source>
        <dbReference type="Proteomes" id="UP000002009"/>
    </source>
</evidence>
<dbReference type="FunCoup" id="C1DYB7">
    <property type="interactions" value="765"/>
</dbReference>
<dbReference type="STRING" id="296587.C1DYB7"/>
<feature type="compositionally biased region" description="Low complexity" evidence="6">
    <location>
        <begin position="62"/>
        <end position="82"/>
    </location>
</feature>
<dbReference type="RefSeq" id="XP_002499660.1">
    <property type="nucleotide sequence ID" value="XM_002499614.1"/>
</dbReference>
<dbReference type="Proteomes" id="UP000002009">
    <property type="component" value="Chromosome 2"/>
</dbReference>
<dbReference type="GO" id="GO:0006412">
    <property type="term" value="P:translation"/>
    <property type="evidence" value="ECO:0007669"/>
    <property type="project" value="UniProtKB-KW"/>
</dbReference>
<accession>C1DYB7</accession>